<dbReference type="EMBL" id="SNZV01000001">
    <property type="protein sequence ID" value="TDS17179.1"/>
    <property type="molecule type" value="Genomic_DNA"/>
</dbReference>
<organism evidence="2 3">
    <name type="scientific">Sphingobacterium paludis</name>
    <dbReference type="NCBI Taxonomy" id="1476465"/>
    <lineage>
        <taxon>Bacteria</taxon>
        <taxon>Pseudomonadati</taxon>
        <taxon>Bacteroidota</taxon>
        <taxon>Sphingobacteriia</taxon>
        <taxon>Sphingobacteriales</taxon>
        <taxon>Sphingobacteriaceae</taxon>
        <taxon>Sphingobacterium</taxon>
    </lineage>
</organism>
<dbReference type="InterPro" id="IPR023614">
    <property type="entry name" value="Porin_dom_sf"/>
</dbReference>
<reference evidence="2 3" key="1">
    <citation type="submission" date="2019-03" db="EMBL/GenBank/DDBJ databases">
        <title>Genomic Encyclopedia of Type Strains, Phase III (KMG-III): the genomes of soil and plant-associated and newly described type strains.</title>
        <authorList>
            <person name="Whitman W."/>
        </authorList>
    </citation>
    <scope>NUCLEOTIDE SEQUENCE [LARGE SCALE GENOMIC DNA]</scope>
    <source>
        <strain evidence="2 3">CGMCC 1.12801</strain>
    </source>
</reference>
<sequence length="451" mass="50647">MNQIKNSLMGYRLRRYLCLTGLLVVVLQASQAKNTFDVVKNGEEGDSLERHNPLLDIPHFNKIRKYSKFSFNRGKENEQVDSVFTPSIHVGAIVHMYASAQQDGFAIPHTAPEPNAWGKGFSLYRARVLVGGQLSRKGSFFMETDLPTVIGVGNTDGTKNVKVSPIILDAQYQHDFSNAFQLIVGKQLVSNNRNGLQGAGALLANDFSYFQYPYNMFEDSPLQGNFGRDLGVNTRGFLFKDKLEYRLGAFTGRIVDGKDPLRFVGRLAYNFFETDKDYYYAGTNLGTRRLLTWAVGYDQQGSYQNYSSDLFVDYPLSDQGAVTLSAAFQYMTGGTSTGTHSFAALIPAQTVQFLELGYYFKQARLQPWIKFENNQISADATQTGGVAPARFDKLQSGSVFGGGLNYFFNDIGTNLRLSYITRTYNVENEATSTFDKRTYGQCWLQLQFFIF</sequence>
<dbReference type="RefSeq" id="WP_133638338.1">
    <property type="nucleotide sequence ID" value="NZ_SNZV01000001.1"/>
</dbReference>
<protein>
    <recommendedName>
        <fullName evidence="4">Short chain amide porin</fullName>
    </recommendedName>
</protein>
<dbReference type="OrthoDB" id="616916at2"/>
<comment type="caution">
    <text evidence="2">The sequence shown here is derived from an EMBL/GenBank/DDBJ whole genome shotgun (WGS) entry which is preliminary data.</text>
</comment>
<name>A0A4R7D7L1_9SPHI</name>
<evidence type="ECO:0000313" key="2">
    <source>
        <dbReference type="EMBL" id="TDS17179.1"/>
    </source>
</evidence>
<feature type="chain" id="PRO_5020573792" description="Short chain amide porin" evidence="1">
    <location>
        <begin position="33"/>
        <end position="451"/>
    </location>
</feature>
<keyword evidence="3" id="KW-1185">Reference proteome</keyword>
<evidence type="ECO:0008006" key="4">
    <source>
        <dbReference type="Google" id="ProtNLM"/>
    </source>
</evidence>
<proteinExistence type="predicted"/>
<dbReference type="Proteomes" id="UP000294752">
    <property type="component" value="Unassembled WGS sequence"/>
</dbReference>
<evidence type="ECO:0000256" key="1">
    <source>
        <dbReference type="SAM" id="SignalP"/>
    </source>
</evidence>
<keyword evidence="1" id="KW-0732">Signal</keyword>
<accession>A0A4R7D7L1</accession>
<feature type="signal peptide" evidence="1">
    <location>
        <begin position="1"/>
        <end position="32"/>
    </location>
</feature>
<evidence type="ECO:0000313" key="3">
    <source>
        <dbReference type="Proteomes" id="UP000294752"/>
    </source>
</evidence>
<dbReference type="AlphaFoldDB" id="A0A4R7D7L1"/>
<gene>
    <name evidence="2" type="ORF">B0I21_10141</name>
</gene>
<dbReference type="Gene3D" id="2.40.160.10">
    <property type="entry name" value="Porin"/>
    <property type="match status" value="1"/>
</dbReference>